<gene>
    <name evidence="1" type="ORF">RCOM_0884710</name>
</gene>
<name>B9S9F3_RICCO</name>
<sequence length="77" mass="8724">MMKVKESGACLYMERSERAVVERGSHTKEREGSQGIRNVECFTRWDISPSLTLSQIHAVSSYVGTWLHSGFDLNSVF</sequence>
<protein>
    <submittedName>
        <fullName evidence="1">Uncharacterized protein</fullName>
    </submittedName>
</protein>
<keyword evidence="2" id="KW-1185">Reference proteome</keyword>
<evidence type="ECO:0000313" key="2">
    <source>
        <dbReference type="Proteomes" id="UP000008311"/>
    </source>
</evidence>
<dbReference type="EMBL" id="EQ973897">
    <property type="protein sequence ID" value="EEF39709.1"/>
    <property type="molecule type" value="Genomic_DNA"/>
</dbReference>
<accession>B9S9F3</accession>
<proteinExistence type="predicted"/>
<reference evidence="2" key="1">
    <citation type="journal article" date="2010" name="Nat. Biotechnol.">
        <title>Draft genome sequence of the oilseed species Ricinus communis.</title>
        <authorList>
            <person name="Chan A.P."/>
            <person name="Crabtree J."/>
            <person name="Zhao Q."/>
            <person name="Lorenzi H."/>
            <person name="Orvis J."/>
            <person name="Puiu D."/>
            <person name="Melake-Berhan A."/>
            <person name="Jones K.M."/>
            <person name="Redman J."/>
            <person name="Chen G."/>
            <person name="Cahoon E.B."/>
            <person name="Gedil M."/>
            <person name="Stanke M."/>
            <person name="Haas B.J."/>
            <person name="Wortman J.R."/>
            <person name="Fraser-Liggett C.M."/>
            <person name="Ravel J."/>
            <person name="Rabinowicz P.D."/>
        </authorList>
    </citation>
    <scope>NUCLEOTIDE SEQUENCE [LARGE SCALE GENOMIC DNA]</scope>
    <source>
        <strain evidence="2">cv. Hale</strain>
    </source>
</reference>
<dbReference type="AlphaFoldDB" id="B9S9F3"/>
<evidence type="ECO:0000313" key="1">
    <source>
        <dbReference type="EMBL" id="EEF39709.1"/>
    </source>
</evidence>
<dbReference type="InParanoid" id="B9S9F3"/>
<dbReference type="Proteomes" id="UP000008311">
    <property type="component" value="Unassembled WGS sequence"/>
</dbReference>
<organism evidence="1 2">
    <name type="scientific">Ricinus communis</name>
    <name type="common">Castor bean</name>
    <dbReference type="NCBI Taxonomy" id="3988"/>
    <lineage>
        <taxon>Eukaryota</taxon>
        <taxon>Viridiplantae</taxon>
        <taxon>Streptophyta</taxon>
        <taxon>Embryophyta</taxon>
        <taxon>Tracheophyta</taxon>
        <taxon>Spermatophyta</taxon>
        <taxon>Magnoliopsida</taxon>
        <taxon>eudicotyledons</taxon>
        <taxon>Gunneridae</taxon>
        <taxon>Pentapetalae</taxon>
        <taxon>rosids</taxon>
        <taxon>fabids</taxon>
        <taxon>Malpighiales</taxon>
        <taxon>Euphorbiaceae</taxon>
        <taxon>Acalyphoideae</taxon>
        <taxon>Acalypheae</taxon>
        <taxon>Ricinus</taxon>
    </lineage>
</organism>